<dbReference type="PROSITE" id="PS50975">
    <property type="entry name" value="ATP_GRASP"/>
    <property type="match status" value="1"/>
</dbReference>
<dbReference type="Gene3D" id="3.30.470.20">
    <property type="entry name" value="ATP-grasp fold, B domain"/>
    <property type="match status" value="1"/>
</dbReference>
<keyword evidence="5" id="KW-0460">Magnesium</keyword>
<dbReference type="InterPro" id="IPR011761">
    <property type="entry name" value="ATP-grasp"/>
</dbReference>
<dbReference type="AlphaFoldDB" id="A0AA51ZX35"/>
<accession>A0AA51ZX35</accession>
<dbReference type="FunFam" id="3.30.1490.20:FF:000018">
    <property type="entry name" value="Biotin carboxylase"/>
    <property type="match status" value="1"/>
</dbReference>
<proteinExistence type="predicted"/>
<dbReference type="InterPro" id="IPR005482">
    <property type="entry name" value="Biotin_COase_C"/>
</dbReference>
<dbReference type="InterPro" id="IPR011764">
    <property type="entry name" value="Biotin_carboxylation_dom"/>
</dbReference>
<dbReference type="RefSeq" id="WP_322347859.1">
    <property type="nucleotide sequence ID" value="NZ_CP129968.2"/>
</dbReference>
<feature type="domain" description="Biotin carboxylation" evidence="9">
    <location>
        <begin position="3"/>
        <end position="448"/>
    </location>
</feature>
<dbReference type="FunFam" id="3.40.50.20:FF:000010">
    <property type="entry name" value="Propionyl-CoA carboxylase subunit alpha"/>
    <property type="match status" value="1"/>
</dbReference>
<sequence>MPDIKKILVANRGEIALRVMRSARELGIKTVAIFSEADRNALHVRYADEAVCVGPPASADSYLRIDKIIKTCKDLQVDAIHPGYGFLSENADFAREVEKEGIIFIGPSAESIEVMGDKLSAKSAVLKRDVPLVPGLDKAITDVAFAKKKADEIGYPILIKASAGGGGKGMRIVEEPADFESQMDRAVSEAKNAFGNGAVFIEKFVTSPRHIEIQVLGDQHGNVIHLFERECSIQRRHQKVIEEAPSSCLTPEIREKMGQAAIDVAKSCNYYGAGTVEFIVDEKLNFYFLEMNTRLQVEHPVSEQITGVDLVKEQIRIAEGKALSYKQEDLSIKGHSVEVRVYAEDPQNNFLPDIGRLKVYKRPQGTGIRVDDGFEQGMEIPIHYDPMIAKLITYADNREEAISRMIRAIDEYEIVGIQTTLSFCKYVLQHDAFTSGDFDTKFIEKHFQASDLDEKVTDIETEIASALAVKLWSERQKKQTAQEANGEKVSLWKKNRL</sequence>
<keyword evidence="3 7" id="KW-0547">Nucleotide-binding</keyword>
<dbReference type="Proteomes" id="UP001232019">
    <property type="component" value="Chromosome"/>
</dbReference>
<protein>
    <submittedName>
        <fullName evidence="10">Acetyl-CoA carboxylase biotin carboxylase subunit</fullName>
        <ecNumber evidence="10">6.3.4.14</ecNumber>
    </submittedName>
</protein>
<evidence type="ECO:0000256" key="6">
    <source>
        <dbReference type="ARBA" id="ARBA00023267"/>
    </source>
</evidence>
<dbReference type="PANTHER" id="PTHR18866">
    <property type="entry name" value="CARBOXYLASE:PYRUVATE/ACETYL-COA/PROPIONYL-COA CARBOXYLASE"/>
    <property type="match status" value="1"/>
</dbReference>
<dbReference type="EC" id="6.3.4.14" evidence="10"/>
<reference evidence="10" key="1">
    <citation type="submission" date="2023-08" db="EMBL/GenBank/DDBJ databases">
        <title>Comparative genomics and taxonomic characterization of three novel marine species of genus Marivirga.</title>
        <authorList>
            <person name="Muhammad N."/>
            <person name="Kim S.-G."/>
        </authorList>
    </citation>
    <scope>NUCLEOTIDE SEQUENCE</scope>
    <source>
        <strain evidence="10">BKB1-2</strain>
    </source>
</reference>
<dbReference type="KEGG" id="marp:QYS47_08110"/>
<organism evidence="10">
    <name type="scientific">Marivirga arenosa</name>
    <dbReference type="NCBI Taxonomy" id="3059076"/>
    <lineage>
        <taxon>Bacteria</taxon>
        <taxon>Pseudomonadati</taxon>
        <taxon>Bacteroidota</taxon>
        <taxon>Cytophagia</taxon>
        <taxon>Cytophagales</taxon>
        <taxon>Marivirgaceae</taxon>
        <taxon>Marivirga</taxon>
    </lineage>
</organism>
<feature type="domain" description="ATP-grasp" evidence="8">
    <location>
        <begin position="122"/>
        <end position="319"/>
    </location>
</feature>
<dbReference type="FunFam" id="3.30.470.20:FF:000028">
    <property type="entry name" value="Methylcrotonoyl-CoA carboxylase subunit alpha, mitochondrial"/>
    <property type="match status" value="1"/>
</dbReference>
<evidence type="ECO:0000256" key="1">
    <source>
        <dbReference type="ARBA" id="ARBA00022598"/>
    </source>
</evidence>
<name>A0AA51ZX35_9BACT</name>
<dbReference type="InterPro" id="IPR005481">
    <property type="entry name" value="BC-like_N"/>
</dbReference>
<dbReference type="EMBL" id="CP129968">
    <property type="protein sequence ID" value="WNB18325.1"/>
    <property type="molecule type" value="Genomic_DNA"/>
</dbReference>
<dbReference type="NCBIfam" id="TIGR00514">
    <property type="entry name" value="accC"/>
    <property type="match status" value="1"/>
</dbReference>
<dbReference type="SUPFAM" id="SSF52440">
    <property type="entry name" value="PreATP-grasp domain"/>
    <property type="match status" value="1"/>
</dbReference>
<dbReference type="Pfam" id="PF02786">
    <property type="entry name" value="CPSase_L_D2"/>
    <property type="match status" value="1"/>
</dbReference>
<dbReference type="GO" id="GO:0005524">
    <property type="term" value="F:ATP binding"/>
    <property type="evidence" value="ECO:0007669"/>
    <property type="project" value="UniProtKB-UniRule"/>
</dbReference>
<evidence type="ECO:0000256" key="2">
    <source>
        <dbReference type="ARBA" id="ARBA00022723"/>
    </source>
</evidence>
<evidence type="ECO:0000259" key="8">
    <source>
        <dbReference type="PROSITE" id="PS50975"/>
    </source>
</evidence>
<keyword evidence="1 10" id="KW-0436">Ligase</keyword>
<dbReference type="InterPro" id="IPR050856">
    <property type="entry name" value="Biotin_carboxylase_complex"/>
</dbReference>
<dbReference type="InterPro" id="IPR005479">
    <property type="entry name" value="CPAse_ATP-bd"/>
</dbReference>
<dbReference type="Pfam" id="PF00289">
    <property type="entry name" value="Biotin_carb_N"/>
    <property type="match status" value="1"/>
</dbReference>
<evidence type="ECO:0000256" key="7">
    <source>
        <dbReference type="PROSITE-ProRule" id="PRU00409"/>
    </source>
</evidence>
<evidence type="ECO:0000256" key="3">
    <source>
        <dbReference type="ARBA" id="ARBA00022741"/>
    </source>
</evidence>
<dbReference type="InterPro" id="IPR016185">
    <property type="entry name" value="PreATP-grasp_dom_sf"/>
</dbReference>
<dbReference type="PROSITE" id="PS00867">
    <property type="entry name" value="CPSASE_2"/>
    <property type="match status" value="1"/>
</dbReference>
<dbReference type="InterPro" id="IPR011054">
    <property type="entry name" value="Rudment_hybrid_motif"/>
</dbReference>
<keyword evidence="4 7" id="KW-0067">ATP-binding</keyword>
<dbReference type="InterPro" id="IPR004549">
    <property type="entry name" value="Acetyl_CoA_COase_biotin_COase"/>
</dbReference>
<gene>
    <name evidence="10" type="primary">accC</name>
    <name evidence="10" type="ORF">QYS47_08110</name>
</gene>
<keyword evidence="6" id="KW-0092">Biotin</keyword>
<dbReference type="PROSITE" id="PS50979">
    <property type="entry name" value="BC"/>
    <property type="match status" value="1"/>
</dbReference>
<dbReference type="SMART" id="SM00878">
    <property type="entry name" value="Biotin_carb_C"/>
    <property type="match status" value="1"/>
</dbReference>
<keyword evidence="2" id="KW-0479">Metal-binding</keyword>
<dbReference type="SUPFAM" id="SSF51246">
    <property type="entry name" value="Rudiment single hybrid motif"/>
    <property type="match status" value="1"/>
</dbReference>
<dbReference type="PROSITE" id="PS00866">
    <property type="entry name" value="CPSASE_1"/>
    <property type="match status" value="1"/>
</dbReference>
<evidence type="ECO:0000313" key="10">
    <source>
        <dbReference type="EMBL" id="WNB18325.1"/>
    </source>
</evidence>
<dbReference type="GO" id="GO:0046872">
    <property type="term" value="F:metal ion binding"/>
    <property type="evidence" value="ECO:0007669"/>
    <property type="project" value="UniProtKB-KW"/>
</dbReference>
<evidence type="ECO:0000256" key="4">
    <source>
        <dbReference type="ARBA" id="ARBA00022840"/>
    </source>
</evidence>
<evidence type="ECO:0000256" key="5">
    <source>
        <dbReference type="ARBA" id="ARBA00022842"/>
    </source>
</evidence>
<dbReference type="PANTHER" id="PTHR18866:SF33">
    <property type="entry name" value="METHYLCROTONOYL-COA CARBOXYLASE SUBUNIT ALPHA, MITOCHONDRIAL-RELATED"/>
    <property type="match status" value="1"/>
</dbReference>
<dbReference type="Pfam" id="PF02785">
    <property type="entry name" value="Biotin_carb_C"/>
    <property type="match status" value="1"/>
</dbReference>
<dbReference type="SUPFAM" id="SSF56059">
    <property type="entry name" value="Glutathione synthetase ATP-binding domain-like"/>
    <property type="match status" value="1"/>
</dbReference>
<dbReference type="GO" id="GO:0004075">
    <property type="term" value="F:biotin carboxylase activity"/>
    <property type="evidence" value="ECO:0007669"/>
    <property type="project" value="UniProtKB-EC"/>
</dbReference>
<dbReference type="NCBIfam" id="NF006367">
    <property type="entry name" value="PRK08591.1"/>
    <property type="match status" value="1"/>
</dbReference>
<evidence type="ECO:0000259" key="9">
    <source>
        <dbReference type="PROSITE" id="PS50979"/>
    </source>
</evidence>